<evidence type="ECO:0000259" key="7">
    <source>
        <dbReference type="PROSITE" id="PS51910"/>
    </source>
</evidence>
<dbReference type="GO" id="GO:0006032">
    <property type="term" value="P:chitin catabolic process"/>
    <property type="evidence" value="ECO:0007669"/>
    <property type="project" value="TreeGrafter"/>
</dbReference>
<organism evidence="8 9">
    <name type="scientific">Prunus yedoensis var. nudiflora</name>
    <dbReference type="NCBI Taxonomy" id="2094558"/>
    <lineage>
        <taxon>Eukaryota</taxon>
        <taxon>Viridiplantae</taxon>
        <taxon>Streptophyta</taxon>
        <taxon>Embryophyta</taxon>
        <taxon>Tracheophyta</taxon>
        <taxon>Spermatophyta</taxon>
        <taxon>Magnoliopsida</taxon>
        <taxon>eudicotyledons</taxon>
        <taxon>Gunneridae</taxon>
        <taxon>Pentapetalae</taxon>
        <taxon>rosids</taxon>
        <taxon>fabids</taxon>
        <taxon>Rosales</taxon>
        <taxon>Rosaceae</taxon>
        <taxon>Amygdaloideae</taxon>
        <taxon>Amygdaleae</taxon>
        <taxon>Prunus</taxon>
    </lineage>
</organism>
<dbReference type="GO" id="GO:0004568">
    <property type="term" value="F:chitinase activity"/>
    <property type="evidence" value="ECO:0007669"/>
    <property type="project" value="TreeGrafter"/>
</dbReference>
<dbReference type="GO" id="GO:0005576">
    <property type="term" value="C:extracellular region"/>
    <property type="evidence" value="ECO:0007669"/>
    <property type="project" value="TreeGrafter"/>
</dbReference>
<dbReference type="STRING" id="2094558.A0A314UYW3"/>
<dbReference type="PROSITE" id="PS51910">
    <property type="entry name" value="GH18_2"/>
    <property type="match status" value="1"/>
</dbReference>
<sequence>MASKLTLPLILLSGLVFLAQLSFSTGQTVVKGAYWFPDSGFPASSINSSLFTHLFCAFADLNSDTYQVTVSSSNSAPFSSFTQTVQKNNPAVKTLLSIGGGNANPATFAAMASQASRRKSFINSSITLARSYNFHGLDLDWEYPSSTTEMTNLGSLLTEWRAAVANESKASGKTALLLAAAVFRSADYYTINYPFQAISNSLDWINVMAYDFYGPGWSPNNTGPPAALSNSQISGNAGITSWIQAGLAAKKIVLGLPFYGYAWRLLNANNHGLYAPANGSAIGQYGDQGYNQIRNFISQNGAQTVYNATVVTNYCYSGTTWIGYDDTQSISAKVSYAKVTKGLLGYFAWHVGADNSNWTLSQTASSTWG</sequence>
<evidence type="ECO:0000313" key="8">
    <source>
        <dbReference type="EMBL" id="PQM42036.1"/>
    </source>
</evidence>
<dbReference type="InterPro" id="IPR050314">
    <property type="entry name" value="Glycosyl_Hydrlase_18"/>
</dbReference>
<comment type="caution">
    <text evidence="8">The sequence shown here is derived from an EMBL/GenBank/DDBJ whole genome shotgun (WGS) entry which is preliminary data.</text>
</comment>
<dbReference type="GO" id="GO:0005975">
    <property type="term" value="P:carbohydrate metabolic process"/>
    <property type="evidence" value="ECO:0007669"/>
    <property type="project" value="InterPro"/>
</dbReference>
<dbReference type="InterPro" id="IPR001223">
    <property type="entry name" value="Glyco_hydro18_cat"/>
</dbReference>
<evidence type="ECO:0000256" key="2">
    <source>
        <dbReference type="ARBA" id="ARBA00022729"/>
    </source>
</evidence>
<evidence type="ECO:0000256" key="4">
    <source>
        <dbReference type="ARBA" id="ARBA00023180"/>
    </source>
</evidence>
<dbReference type="OrthoDB" id="73875at2759"/>
<proteinExistence type="inferred from homology"/>
<gene>
    <name evidence="8" type="ORF">Pyn_25611</name>
</gene>
<feature type="signal peptide" evidence="6">
    <location>
        <begin position="1"/>
        <end position="26"/>
    </location>
</feature>
<keyword evidence="2 6" id="KW-0732">Signal</keyword>
<dbReference type="SUPFAM" id="SSF54556">
    <property type="entry name" value="Chitinase insertion domain"/>
    <property type="match status" value="1"/>
</dbReference>
<protein>
    <submittedName>
        <fullName evidence="8">Chitotriosidase-1</fullName>
    </submittedName>
</protein>
<dbReference type="InterPro" id="IPR017853">
    <property type="entry name" value="GH"/>
</dbReference>
<dbReference type="Gene3D" id="3.20.20.80">
    <property type="entry name" value="Glycosidases"/>
    <property type="match status" value="1"/>
</dbReference>
<dbReference type="Gene3D" id="3.10.50.10">
    <property type="match status" value="1"/>
</dbReference>
<dbReference type="Proteomes" id="UP000250321">
    <property type="component" value="Unassembled WGS sequence"/>
</dbReference>
<name>A0A314UYW3_PRUYE</name>
<keyword evidence="9" id="KW-1185">Reference proteome</keyword>
<dbReference type="SUPFAM" id="SSF51445">
    <property type="entry name" value="(Trans)glycosidases"/>
    <property type="match status" value="1"/>
</dbReference>
<feature type="domain" description="GH18" evidence="7">
    <location>
        <begin position="29"/>
        <end position="369"/>
    </location>
</feature>
<keyword evidence="4" id="KW-0325">Glycoprotein</keyword>
<dbReference type="PANTHER" id="PTHR11177">
    <property type="entry name" value="CHITINASE"/>
    <property type="match status" value="1"/>
</dbReference>
<dbReference type="PANTHER" id="PTHR11177:SF383">
    <property type="entry name" value="GLYCOSYL HYDROLASE FAMILY PROTEIN WITH CHITINASE INSERTION DOMAIN-CONTAINING PROTEIN"/>
    <property type="match status" value="1"/>
</dbReference>
<dbReference type="EMBL" id="PJQY01002880">
    <property type="protein sequence ID" value="PQM42036.1"/>
    <property type="molecule type" value="Genomic_DNA"/>
</dbReference>
<dbReference type="CDD" id="cd02879">
    <property type="entry name" value="GH18_plant_chitinase_class_V"/>
    <property type="match status" value="1"/>
</dbReference>
<accession>A0A314UYW3</accession>
<evidence type="ECO:0000256" key="6">
    <source>
        <dbReference type="SAM" id="SignalP"/>
    </source>
</evidence>
<dbReference type="FunFam" id="3.10.50.10:FF:000003">
    <property type="entry name" value="Class V chitinase CHIT5b"/>
    <property type="match status" value="1"/>
</dbReference>
<dbReference type="InterPro" id="IPR011583">
    <property type="entry name" value="Chitinase_II/V-like_cat"/>
</dbReference>
<evidence type="ECO:0000313" key="9">
    <source>
        <dbReference type="Proteomes" id="UP000250321"/>
    </source>
</evidence>
<dbReference type="AlphaFoldDB" id="A0A314UYW3"/>
<dbReference type="SMART" id="SM00636">
    <property type="entry name" value="Glyco_18"/>
    <property type="match status" value="1"/>
</dbReference>
<dbReference type="InterPro" id="IPR029070">
    <property type="entry name" value="Chitinase_insertion_sf"/>
</dbReference>
<evidence type="ECO:0000256" key="1">
    <source>
        <dbReference type="ARBA" id="ARBA00008682"/>
    </source>
</evidence>
<keyword evidence="5" id="KW-0326">Glycosidase</keyword>
<dbReference type="FunFam" id="3.20.20.80:FF:000091">
    <property type="entry name" value="Class V chitinase CHIT5"/>
    <property type="match status" value="1"/>
</dbReference>
<evidence type="ECO:0000256" key="3">
    <source>
        <dbReference type="ARBA" id="ARBA00022801"/>
    </source>
</evidence>
<keyword evidence="3" id="KW-0378">Hydrolase</keyword>
<reference evidence="8 9" key="1">
    <citation type="submission" date="2018-02" db="EMBL/GenBank/DDBJ databases">
        <title>Draft genome of wild Prunus yedoensis var. nudiflora.</title>
        <authorList>
            <person name="Baek S."/>
            <person name="Kim J.-H."/>
            <person name="Choi K."/>
            <person name="Kim G.-B."/>
            <person name="Cho A."/>
            <person name="Jang H."/>
            <person name="Shin C.-H."/>
            <person name="Yu H.-J."/>
            <person name="Mun J.-H."/>
        </authorList>
    </citation>
    <scope>NUCLEOTIDE SEQUENCE [LARGE SCALE GENOMIC DNA]</scope>
    <source>
        <strain evidence="9">cv. Jeju island</strain>
        <tissue evidence="8">Leaf</tissue>
    </source>
</reference>
<dbReference type="GO" id="GO:0008061">
    <property type="term" value="F:chitin binding"/>
    <property type="evidence" value="ECO:0007669"/>
    <property type="project" value="InterPro"/>
</dbReference>
<feature type="chain" id="PRO_5016363130" evidence="6">
    <location>
        <begin position="27"/>
        <end position="369"/>
    </location>
</feature>
<comment type="similarity">
    <text evidence="1">Belongs to the glycosyl hydrolase 18 family. Chitinase class V subfamily.</text>
</comment>
<evidence type="ECO:0000256" key="5">
    <source>
        <dbReference type="ARBA" id="ARBA00023295"/>
    </source>
</evidence>
<dbReference type="Pfam" id="PF00704">
    <property type="entry name" value="Glyco_hydro_18"/>
    <property type="match status" value="1"/>
</dbReference>